<protein>
    <submittedName>
        <fullName evidence="1">Uncharacterized protein</fullName>
    </submittedName>
</protein>
<proteinExistence type="predicted"/>
<gene>
    <name evidence="1" type="ORF">J2S42_000084</name>
</gene>
<comment type="caution">
    <text evidence="1">The sequence shown here is derived from an EMBL/GenBank/DDBJ whole genome shotgun (WGS) entry which is preliminary data.</text>
</comment>
<dbReference type="AlphaFoldDB" id="A0AAE3VUQ9"/>
<name>A0AAE3VUQ9_9ACTN</name>
<accession>A0AAE3VUQ9</accession>
<dbReference type="Proteomes" id="UP001240236">
    <property type="component" value="Unassembled WGS sequence"/>
</dbReference>
<evidence type="ECO:0000313" key="1">
    <source>
        <dbReference type="EMBL" id="MDQ0363415.1"/>
    </source>
</evidence>
<evidence type="ECO:0000313" key="2">
    <source>
        <dbReference type="Proteomes" id="UP001240236"/>
    </source>
</evidence>
<dbReference type="EMBL" id="JAUSUZ010000001">
    <property type="protein sequence ID" value="MDQ0363415.1"/>
    <property type="molecule type" value="Genomic_DNA"/>
</dbReference>
<organism evidence="1 2">
    <name type="scientific">Catenuloplanes indicus</name>
    <dbReference type="NCBI Taxonomy" id="137267"/>
    <lineage>
        <taxon>Bacteria</taxon>
        <taxon>Bacillati</taxon>
        <taxon>Actinomycetota</taxon>
        <taxon>Actinomycetes</taxon>
        <taxon>Micromonosporales</taxon>
        <taxon>Micromonosporaceae</taxon>
        <taxon>Catenuloplanes</taxon>
    </lineage>
</organism>
<keyword evidence="2" id="KW-1185">Reference proteome</keyword>
<dbReference type="RefSeq" id="WP_307234031.1">
    <property type="nucleotide sequence ID" value="NZ_JAUSUZ010000001.1"/>
</dbReference>
<sequence length="225" mass="24676">MNVSPDRIGHDHHVNAACALNTVPLLAARVTALLWWGRRITVVRRWLDRDSTPDLKVGLTVDHQQGDRAVRANTGDDFAGFGVHLAPGIEGFGFNAYGSDGSRTEAEVWKRWHAGDRREITLVELSGGGDNGPGLNDSLTITRYNQHRVGEQIQIGFDHHAYSAVWQERSDRGWQLGGESLDISYCDAWAQHGPYRVRCGFPLAGDACAGGDDHIDRTAPVVVSV</sequence>
<reference evidence="1 2" key="1">
    <citation type="submission" date="2023-07" db="EMBL/GenBank/DDBJ databases">
        <title>Sequencing the genomes of 1000 actinobacteria strains.</title>
        <authorList>
            <person name="Klenk H.-P."/>
        </authorList>
    </citation>
    <scope>NUCLEOTIDE SEQUENCE [LARGE SCALE GENOMIC DNA]</scope>
    <source>
        <strain evidence="1 2">DSM 44709</strain>
    </source>
</reference>